<reference evidence="8 9" key="1">
    <citation type="submission" date="2020-08" db="EMBL/GenBank/DDBJ databases">
        <title>Sphingobacterium sp. DN00404 isolated from aquaculture water.</title>
        <authorList>
            <person name="Zhang M."/>
        </authorList>
    </citation>
    <scope>NUCLEOTIDE SEQUENCE [LARGE SCALE GENOMIC DNA]</scope>
    <source>
        <strain evidence="8 9">DN00404</strain>
    </source>
</reference>
<dbReference type="CDD" id="cd06854">
    <property type="entry name" value="GT_WbpL_WbcO_like"/>
    <property type="match status" value="1"/>
</dbReference>
<evidence type="ECO:0000313" key="8">
    <source>
        <dbReference type="EMBL" id="MBD1431826.1"/>
    </source>
</evidence>
<evidence type="ECO:0000256" key="2">
    <source>
        <dbReference type="ARBA" id="ARBA00022475"/>
    </source>
</evidence>
<evidence type="ECO:0000256" key="3">
    <source>
        <dbReference type="ARBA" id="ARBA00022679"/>
    </source>
</evidence>
<feature type="transmembrane region" description="Helical" evidence="7">
    <location>
        <begin position="262"/>
        <end position="283"/>
    </location>
</feature>
<sequence>MIYIFLLIALFILELLYFKIADRFDIIDRPNERSSHTTITLRGGGIIFYLGALIYFFLSGFQYPWFFLGLTMMTVVSFLDDIFTLSNKIRLLIHFSSVLLMAYQLEVFEMSWYFLLITFIIVVGVINAYNFMDGINGITACYSLAVGGLLMLVNKEIGFVAQDLLVYTMFGVLVFAFFNFRAKAKCFAGDVGSVAIAYILLFGLGALIIKTGNLLYFLFLTVYGVDTVWTIVRRLYLRENIFEAHRSHLYQFLGNEAGVNKLLISFLYGVIQFFIGLAVIQFADKDITTQWIFALLLLVGLSVAYLVLKTWLIRKYLCVKDVTVKM</sequence>
<dbReference type="PANTHER" id="PTHR22926:SF3">
    <property type="entry name" value="UNDECAPRENYL-PHOSPHATE ALPHA-N-ACETYLGLUCOSAMINYL 1-PHOSPHATE TRANSFERASE"/>
    <property type="match status" value="1"/>
</dbReference>
<name>A0ABR7YKR3_9SPHI</name>
<dbReference type="InterPro" id="IPR000715">
    <property type="entry name" value="Glycosyl_transferase_4"/>
</dbReference>
<protein>
    <submittedName>
        <fullName evidence="8">Glycosyltransferase family 4 protein</fullName>
    </submittedName>
</protein>
<dbReference type="EMBL" id="JACOIK010000002">
    <property type="protein sequence ID" value="MBD1431826.1"/>
    <property type="molecule type" value="Genomic_DNA"/>
</dbReference>
<feature type="transmembrane region" description="Helical" evidence="7">
    <location>
        <begin position="39"/>
        <end position="58"/>
    </location>
</feature>
<feature type="transmembrane region" description="Helical" evidence="7">
    <location>
        <begin position="159"/>
        <end position="180"/>
    </location>
</feature>
<dbReference type="PANTHER" id="PTHR22926">
    <property type="entry name" value="PHOSPHO-N-ACETYLMURAMOYL-PENTAPEPTIDE-TRANSFERASE"/>
    <property type="match status" value="1"/>
</dbReference>
<evidence type="ECO:0000313" key="9">
    <source>
        <dbReference type="Proteomes" id="UP000602759"/>
    </source>
</evidence>
<keyword evidence="3" id="KW-0808">Transferase</keyword>
<evidence type="ECO:0000256" key="1">
    <source>
        <dbReference type="ARBA" id="ARBA00004651"/>
    </source>
</evidence>
<evidence type="ECO:0000256" key="5">
    <source>
        <dbReference type="ARBA" id="ARBA00022989"/>
    </source>
</evidence>
<keyword evidence="5 7" id="KW-1133">Transmembrane helix</keyword>
<feature type="transmembrane region" description="Helical" evidence="7">
    <location>
        <begin position="289"/>
        <end position="308"/>
    </location>
</feature>
<evidence type="ECO:0000256" key="6">
    <source>
        <dbReference type="ARBA" id="ARBA00023136"/>
    </source>
</evidence>
<keyword evidence="4 7" id="KW-0812">Transmembrane</keyword>
<comment type="subcellular location">
    <subcellularLocation>
        <location evidence="1">Cell membrane</location>
        <topology evidence="1">Multi-pass membrane protein</topology>
    </subcellularLocation>
</comment>
<proteinExistence type="predicted"/>
<feature type="transmembrane region" description="Helical" evidence="7">
    <location>
        <begin position="135"/>
        <end position="153"/>
    </location>
</feature>
<dbReference type="RefSeq" id="WP_190992853.1">
    <property type="nucleotide sequence ID" value="NZ_JACOIK010000002.1"/>
</dbReference>
<gene>
    <name evidence="8" type="ORF">H8B06_03230</name>
</gene>
<evidence type="ECO:0000256" key="4">
    <source>
        <dbReference type="ARBA" id="ARBA00022692"/>
    </source>
</evidence>
<feature type="transmembrane region" description="Helical" evidence="7">
    <location>
        <begin position="187"/>
        <end position="208"/>
    </location>
</feature>
<feature type="transmembrane region" description="Helical" evidence="7">
    <location>
        <begin position="214"/>
        <end position="232"/>
    </location>
</feature>
<evidence type="ECO:0000256" key="7">
    <source>
        <dbReference type="SAM" id="Phobius"/>
    </source>
</evidence>
<keyword evidence="9" id="KW-1185">Reference proteome</keyword>
<dbReference type="Proteomes" id="UP000602759">
    <property type="component" value="Unassembled WGS sequence"/>
</dbReference>
<feature type="transmembrane region" description="Helical" evidence="7">
    <location>
        <begin position="6"/>
        <end position="27"/>
    </location>
</feature>
<feature type="transmembrane region" description="Helical" evidence="7">
    <location>
        <begin position="111"/>
        <end position="128"/>
    </location>
</feature>
<comment type="caution">
    <text evidence="8">The sequence shown here is derived from an EMBL/GenBank/DDBJ whole genome shotgun (WGS) entry which is preliminary data.</text>
</comment>
<accession>A0ABR7YKR3</accession>
<keyword evidence="2" id="KW-1003">Cell membrane</keyword>
<feature type="transmembrane region" description="Helical" evidence="7">
    <location>
        <begin position="64"/>
        <end position="82"/>
    </location>
</feature>
<organism evidence="8 9">
    <name type="scientific">Sphingobacterium micropteri</name>
    <dbReference type="NCBI Taxonomy" id="2763501"/>
    <lineage>
        <taxon>Bacteria</taxon>
        <taxon>Pseudomonadati</taxon>
        <taxon>Bacteroidota</taxon>
        <taxon>Sphingobacteriia</taxon>
        <taxon>Sphingobacteriales</taxon>
        <taxon>Sphingobacteriaceae</taxon>
        <taxon>Sphingobacterium</taxon>
    </lineage>
</organism>
<keyword evidence="6 7" id="KW-0472">Membrane</keyword>
<dbReference type="Pfam" id="PF00953">
    <property type="entry name" value="Glycos_transf_4"/>
    <property type="match status" value="1"/>
</dbReference>